<dbReference type="InterPro" id="IPR014710">
    <property type="entry name" value="RmlC-like_jellyroll"/>
</dbReference>
<sequence>MPNVQPLVDHIKKQMDLSQDEEEYLTSLLSVKTFRKRQFVDQPGYVSRYRNYVVSGALRAYVIGSDGQDHTISLAIEDWFIGDPGSYMSQESATLFVEAMEDCTLIQLSFDNEQLLMETMPKFERYFRIRAHKTAVNFQKRVLSNISETAEERYENFISKYPQLVSRFPLYVIASYLGMSREFLSRIRNTRSNQKTV</sequence>
<dbReference type="EMBL" id="CP117167">
    <property type="protein sequence ID" value="WCT14262.1"/>
    <property type="molecule type" value="Genomic_DNA"/>
</dbReference>
<dbReference type="RefSeq" id="WP_273632640.1">
    <property type="nucleotide sequence ID" value="NZ_CP117167.1"/>
</dbReference>
<evidence type="ECO:0000313" key="2">
    <source>
        <dbReference type="Proteomes" id="UP001216139"/>
    </source>
</evidence>
<gene>
    <name evidence="1" type="ORF">PQO05_09985</name>
</gene>
<reference evidence="1 2" key="1">
    <citation type="submission" date="2023-02" db="EMBL/GenBank/DDBJ databases">
        <title>Genome sequence of Mucilaginibacter jinjuensis strain KACC 16571.</title>
        <authorList>
            <person name="Kim S."/>
            <person name="Heo J."/>
            <person name="Kwon S.-W."/>
        </authorList>
    </citation>
    <scope>NUCLEOTIDE SEQUENCE [LARGE SCALE GENOMIC DNA]</scope>
    <source>
        <strain evidence="1 2">KACC 16571</strain>
    </source>
</reference>
<protein>
    <submittedName>
        <fullName evidence="1">Crp/Fnr family transcriptional regulator</fullName>
    </submittedName>
</protein>
<organism evidence="1 2">
    <name type="scientific">Mucilaginibacter jinjuensis</name>
    <dbReference type="NCBI Taxonomy" id="1176721"/>
    <lineage>
        <taxon>Bacteria</taxon>
        <taxon>Pseudomonadati</taxon>
        <taxon>Bacteroidota</taxon>
        <taxon>Sphingobacteriia</taxon>
        <taxon>Sphingobacteriales</taxon>
        <taxon>Sphingobacteriaceae</taxon>
        <taxon>Mucilaginibacter</taxon>
    </lineage>
</organism>
<dbReference type="Proteomes" id="UP001216139">
    <property type="component" value="Chromosome"/>
</dbReference>
<dbReference type="Gene3D" id="2.60.120.10">
    <property type="entry name" value="Jelly Rolls"/>
    <property type="match status" value="1"/>
</dbReference>
<proteinExistence type="predicted"/>
<dbReference type="InterPro" id="IPR000595">
    <property type="entry name" value="cNMP-bd_dom"/>
</dbReference>
<dbReference type="SUPFAM" id="SSF51206">
    <property type="entry name" value="cAMP-binding domain-like"/>
    <property type="match status" value="1"/>
</dbReference>
<evidence type="ECO:0000313" key="1">
    <source>
        <dbReference type="EMBL" id="WCT14262.1"/>
    </source>
</evidence>
<accession>A0ABY7TF73</accession>
<dbReference type="CDD" id="cd00038">
    <property type="entry name" value="CAP_ED"/>
    <property type="match status" value="1"/>
</dbReference>
<dbReference type="InterPro" id="IPR018490">
    <property type="entry name" value="cNMP-bd_dom_sf"/>
</dbReference>
<keyword evidence="2" id="KW-1185">Reference proteome</keyword>
<name>A0ABY7TF73_9SPHI</name>